<dbReference type="Gene3D" id="2.40.50.770">
    <property type="entry name" value="RecQ-mediated genome instability protein Rmi1, C-terminal domain"/>
    <property type="match status" value="1"/>
</dbReference>
<dbReference type="InterPro" id="IPR013894">
    <property type="entry name" value="RMI1_OB"/>
</dbReference>
<dbReference type="Pfam" id="PF08585">
    <property type="entry name" value="RMI1_N_C"/>
    <property type="match status" value="1"/>
</dbReference>
<evidence type="ECO:0000313" key="3">
    <source>
        <dbReference type="EMBL" id="SBS82870.1"/>
    </source>
</evidence>
<dbReference type="InterPro" id="IPR042470">
    <property type="entry name" value="RMI1_N_C_sf"/>
</dbReference>
<protein>
    <recommendedName>
        <fullName evidence="2">RecQ mediated genome instability protein 1 OB-fold domain-containing protein</fullName>
    </recommendedName>
</protein>
<evidence type="ECO:0000313" key="5">
    <source>
        <dbReference type="Proteomes" id="UP000078546"/>
    </source>
</evidence>
<evidence type="ECO:0000256" key="1">
    <source>
        <dbReference type="SAM" id="MobiDB-lite"/>
    </source>
</evidence>
<reference evidence="5 6" key="1">
    <citation type="submission" date="2016-05" db="EMBL/GenBank/DDBJ databases">
        <authorList>
            <person name="Naeem Raeece"/>
        </authorList>
    </citation>
    <scope>NUCLEOTIDE SEQUENCE [LARGE SCALE GENOMIC DNA]</scope>
</reference>
<feature type="domain" description="RecQ mediated genome instability protein 1 OB-fold" evidence="2">
    <location>
        <begin position="70"/>
        <end position="222"/>
    </location>
</feature>
<organism evidence="4 5">
    <name type="scientific">Plasmodium ovale curtisi</name>
    <dbReference type="NCBI Taxonomy" id="864141"/>
    <lineage>
        <taxon>Eukaryota</taxon>
        <taxon>Sar</taxon>
        <taxon>Alveolata</taxon>
        <taxon>Apicomplexa</taxon>
        <taxon>Aconoidasida</taxon>
        <taxon>Haemosporida</taxon>
        <taxon>Plasmodiidae</taxon>
        <taxon>Plasmodium</taxon>
        <taxon>Plasmodium (Plasmodium)</taxon>
    </lineage>
</organism>
<feature type="region of interest" description="Disordered" evidence="1">
    <location>
        <begin position="105"/>
        <end position="133"/>
    </location>
</feature>
<evidence type="ECO:0000313" key="6">
    <source>
        <dbReference type="Proteomes" id="UP000078560"/>
    </source>
</evidence>
<evidence type="ECO:0000259" key="2">
    <source>
        <dbReference type="Pfam" id="PF08585"/>
    </source>
</evidence>
<name>A0A1A8W5Y4_PLAOA</name>
<feature type="region of interest" description="Disordered" evidence="1">
    <location>
        <begin position="550"/>
        <end position="571"/>
    </location>
</feature>
<dbReference type="VEuPathDB" id="PlasmoDB:PocGH01_08023800"/>
<feature type="compositionally biased region" description="Basic residues" evidence="1">
    <location>
        <begin position="122"/>
        <end position="133"/>
    </location>
</feature>
<accession>A0A1A8W5Y4</accession>
<reference evidence="4" key="2">
    <citation type="submission" date="2016-05" db="EMBL/GenBank/DDBJ databases">
        <authorList>
            <person name="Lavstsen T."/>
            <person name="Jespersen J.S."/>
        </authorList>
    </citation>
    <scope>NUCLEOTIDE SEQUENCE [LARGE SCALE GENOMIC DNA]</scope>
</reference>
<proteinExistence type="predicted"/>
<dbReference type="AlphaFoldDB" id="A0A1A8W5Y4"/>
<dbReference type="Proteomes" id="UP000078546">
    <property type="component" value="Unassembled WGS sequence"/>
</dbReference>
<dbReference type="EMBL" id="FLQU01000228">
    <property type="protein sequence ID" value="SBS82870.1"/>
    <property type="molecule type" value="Genomic_DNA"/>
</dbReference>
<dbReference type="Proteomes" id="UP000078560">
    <property type="component" value="Unassembled WGS sequence"/>
</dbReference>
<gene>
    <name evidence="4" type="ORF">POVCU1_015720</name>
    <name evidence="3" type="ORF">POVCU2_0017580</name>
</gene>
<sequence length="775" mass="89022">MKKLIEKNVIKINYNSFLKQFKKNVMCENDVIDEELYAHFIINPFTYSRPSGCLPKICTFLKDDYLDGINIFEIIDYVNINERMYKCENSTEDDENEEGENMKDFLASSNTDNNEEEGNCDRRRKGKREKKRKEKGIINMKVSLDKNLYEDDCNPKKNKFRRIYRFLLFDGKNYIYAYEREFNERFNYLETNKYKYPKIILYNKPVIRRGAILLKRNQAAILFRGCRVKKASDVERDIRDGAPMNYATSSEVGSVDDTTDDIANDITDDIADFISDGSAGGNANSNTRDNHIERIDLVKNEDNVIDLVDGCKQSCRSHNTVGVCEQRGISKNGNSSLIDCYRADIHTNIDDYNKTNFKKGNMVELIYSDGISRPKENIEHSKSIFNNERAHNNGNYDHNEDHCDKWRIKASQNIINVSEEKNNYKNDRDRGSYNANGDVDSLLGSVHRPNIFNGYSAPEGRTSHSGSHTFPRGELIHLKELDNRARKCKQEISIPCDSHCIEQEGIISYKKRSGNYPKEYDDKWDYEKGGNYCLSTNHDNAHYYQLNVDHPKQSASNEKNEESNLPKGMKYKNHCSEENKVAYEESCRSTEQNNCEISDFTKKLGFSNSNATVWLSEKIVSDLRNSHNAEGKGQEKGNINTCAPQMDDAYPREHIERSNFLVTHDSSNGCNNGKNNVVFVDSDFNGAFCSEEGAINVKKVQTMECSPKCIMKNNQDNVKIDEECDKNDRTSNSQYAENHNELIDLTEGFFLSEFFHKSPDIGNANNGDDVIMIDD</sequence>
<dbReference type="EMBL" id="FLQV01000289">
    <property type="protein sequence ID" value="SBS88378.1"/>
    <property type="molecule type" value="Genomic_DNA"/>
</dbReference>
<evidence type="ECO:0000313" key="4">
    <source>
        <dbReference type="EMBL" id="SBS88378.1"/>
    </source>
</evidence>